<name>A0AAV1STD6_9ROSI</name>
<organism evidence="2 3">
    <name type="scientific">Dovyalis caffra</name>
    <dbReference type="NCBI Taxonomy" id="77055"/>
    <lineage>
        <taxon>Eukaryota</taxon>
        <taxon>Viridiplantae</taxon>
        <taxon>Streptophyta</taxon>
        <taxon>Embryophyta</taxon>
        <taxon>Tracheophyta</taxon>
        <taxon>Spermatophyta</taxon>
        <taxon>Magnoliopsida</taxon>
        <taxon>eudicotyledons</taxon>
        <taxon>Gunneridae</taxon>
        <taxon>Pentapetalae</taxon>
        <taxon>rosids</taxon>
        <taxon>fabids</taxon>
        <taxon>Malpighiales</taxon>
        <taxon>Salicaceae</taxon>
        <taxon>Flacourtieae</taxon>
        <taxon>Dovyalis</taxon>
    </lineage>
</organism>
<gene>
    <name evidence="2" type="ORF">DCAF_LOCUS27200</name>
</gene>
<protein>
    <submittedName>
        <fullName evidence="2">Uncharacterized protein</fullName>
    </submittedName>
</protein>
<evidence type="ECO:0000313" key="2">
    <source>
        <dbReference type="EMBL" id="CAK7356919.1"/>
    </source>
</evidence>
<evidence type="ECO:0000256" key="1">
    <source>
        <dbReference type="SAM" id="MobiDB-lite"/>
    </source>
</evidence>
<comment type="caution">
    <text evidence="2">The sequence shown here is derived from an EMBL/GenBank/DDBJ whole genome shotgun (WGS) entry which is preliminary data.</text>
</comment>
<keyword evidence="3" id="KW-1185">Reference proteome</keyword>
<reference evidence="2 3" key="1">
    <citation type="submission" date="2024-01" db="EMBL/GenBank/DDBJ databases">
        <authorList>
            <person name="Waweru B."/>
        </authorList>
    </citation>
    <scope>NUCLEOTIDE SEQUENCE [LARGE SCALE GENOMIC DNA]</scope>
</reference>
<dbReference type="EMBL" id="CAWUPB010001197">
    <property type="protein sequence ID" value="CAK7356919.1"/>
    <property type="molecule type" value="Genomic_DNA"/>
</dbReference>
<feature type="compositionally biased region" description="Pro residues" evidence="1">
    <location>
        <begin position="60"/>
        <end position="69"/>
    </location>
</feature>
<dbReference type="Proteomes" id="UP001314170">
    <property type="component" value="Unassembled WGS sequence"/>
</dbReference>
<proteinExistence type="predicted"/>
<accession>A0AAV1STD6</accession>
<dbReference type="AlphaFoldDB" id="A0AAV1STD6"/>
<evidence type="ECO:0000313" key="3">
    <source>
        <dbReference type="Proteomes" id="UP001314170"/>
    </source>
</evidence>
<sequence length="100" mass="10876">MAIFSPTVTYLKPQPFPTFNTENSSSLPSSVHPPLRLLPPPSPLCTTSSTRVRPCHAALSPPPPPQSDPPPEKDPQEINNYEWTFGVGRRLLGFLGRAGS</sequence>
<feature type="compositionally biased region" description="Low complexity" evidence="1">
    <location>
        <begin position="24"/>
        <end position="35"/>
    </location>
</feature>
<feature type="region of interest" description="Disordered" evidence="1">
    <location>
        <begin position="14"/>
        <end position="79"/>
    </location>
</feature>